<dbReference type="Proteomes" id="UP000182278">
    <property type="component" value="Unassembled WGS sequence"/>
</dbReference>
<comment type="caution">
    <text evidence="1">The sequence shown here is derived from an EMBL/GenBank/DDBJ whole genome shotgun (WGS) entry which is preliminary data.</text>
</comment>
<accession>A0A1J4SH17</accession>
<gene>
    <name evidence="1" type="ORF">AUJ66_02580</name>
</gene>
<dbReference type="STRING" id="1817893.AUJ66_02580"/>
<evidence type="ECO:0000313" key="1">
    <source>
        <dbReference type="EMBL" id="OIN97589.1"/>
    </source>
</evidence>
<proteinExistence type="predicted"/>
<dbReference type="AlphaFoldDB" id="A0A1J4SH17"/>
<reference evidence="1 2" key="1">
    <citation type="journal article" date="2016" name="Environ. Microbiol.">
        <title>Genomic resolution of a cold subsurface aquifer community provides metabolic insights for novel microbes adapted to high CO concentrations.</title>
        <authorList>
            <person name="Probst A.J."/>
            <person name="Castelle C.J."/>
            <person name="Singh A."/>
            <person name="Brown C.T."/>
            <person name="Anantharaman K."/>
            <person name="Sharon I."/>
            <person name="Hug L.A."/>
            <person name="Burstein D."/>
            <person name="Emerson J.B."/>
            <person name="Thomas B.C."/>
            <person name="Banfield J.F."/>
        </authorList>
    </citation>
    <scope>NUCLEOTIDE SEQUENCE [LARGE SCALE GENOMIC DNA]</scope>
    <source>
        <strain evidence="1">CG1_02_38_46</strain>
    </source>
</reference>
<dbReference type="EMBL" id="MNUO01000041">
    <property type="protein sequence ID" value="OIN97589.1"/>
    <property type="molecule type" value="Genomic_DNA"/>
</dbReference>
<organism evidence="1 2">
    <name type="scientific">Candidatus Desantisbacteria bacterium CG1_02_38_46</name>
    <dbReference type="NCBI Taxonomy" id="1817893"/>
    <lineage>
        <taxon>Bacteria</taxon>
        <taxon>Candidatus Desantisiibacteriota</taxon>
    </lineage>
</organism>
<sequence length="62" mass="7335">MLEVEKQKKELRRILGRLAKDIMTRKGLNEVTPEILDEAKDILKLNLDKIYKELISELKKKN</sequence>
<protein>
    <submittedName>
        <fullName evidence="1">Uncharacterized protein</fullName>
    </submittedName>
</protein>
<name>A0A1J4SH17_9BACT</name>
<evidence type="ECO:0000313" key="2">
    <source>
        <dbReference type="Proteomes" id="UP000182278"/>
    </source>
</evidence>